<dbReference type="EMBL" id="JAKEVZ010000002">
    <property type="protein sequence ID" value="MCF1750117.1"/>
    <property type="molecule type" value="Genomic_DNA"/>
</dbReference>
<evidence type="ECO:0000313" key="2">
    <source>
        <dbReference type="EMBL" id="MCF1750117.1"/>
    </source>
</evidence>
<dbReference type="Pfam" id="PF13480">
    <property type="entry name" value="Acetyltransf_6"/>
    <property type="match status" value="1"/>
</dbReference>
<sequence>MGEVKIYGDRVSKSLTMNQDFLASWNELWIKCPWATIFQSSDFLLTWFDCFPDYKPTFITDWDGTSMTGLWVLTEVDGTFLAPGFDLAEYQVWLSTSEKQAGFIEAGLKVFSRVFPTHSIYLKYIPNPTPLGVFGKSTFLKSRTVWRPYQQPLMLVEKALLQEELKKKNRKEKINRLKRLGSLGFRKTIDLETFKSQIDEMALQSDFRRGALYNKTFFHDEPLRKEFLLRLFALGHVHVTTLSVDDTLIASNAGIMGPNVVHLQGINSHSPFYSKHSPGILHFLMLGVALAEEGIPVFDLTPGGADGYKSILANRQETAYEWWFGPRPFAFKTRTIESLKFKIKTRLEQKPIFGLDWQGFQDKIQTSRSNIKKWTRVLRAKPSYATHFLNEIKDKGADLDATGELRSAAPTTEISALKIEKNRIQDLFYWQEEKAGIPRNELFLDCLNRIEFGQQMFTVMEGESLIGIAWFVPSDAKMHAQEARNQSSERPPIMLCSCYQLGREKDIMALLHEVLSEVPADLQPKVRFQFSPKQKSLQALILRSQA</sequence>
<organism evidence="2 3">
    <name type="scientific">Mariniradius sediminis</name>
    <dbReference type="NCBI Taxonomy" id="2909237"/>
    <lineage>
        <taxon>Bacteria</taxon>
        <taxon>Pseudomonadati</taxon>
        <taxon>Bacteroidota</taxon>
        <taxon>Cytophagia</taxon>
        <taxon>Cytophagales</taxon>
        <taxon>Cyclobacteriaceae</taxon>
        <taxon>Mariniradius</taxon>
    </lineage>
</organism>
<keyword evidence="3" id="KW-1185">Reference proteome</keyword>
<evidence type="ECO:0000259" key="1">
    <source>
        <dbReference type="Pfam" id="PF13480"/>
    </source>
</evidence>
<accession>A0ABS9BRL8</accession>
<dbReference type="SUPFAM" id="SSF55729">
    <property type="entry name" value="Acyl-CoA N-acyltransferases (Nat)"/>
    <property type="match status" value="1"/>
</dbReference>
<dbReference type="RefSeq" id="WP_234860243.1">
    <property type="nucleotide sequence ID" value="NZ_JAKEVZ010000002.1"/>
</dbReference>
<proteinExistence type="predicted"/>
<protein>
    <submittedName>
        <fullName evidence="2">GNAT family N-acetyltransferase</fullName>
    </submittedName>
</protein>
<gene>
    <name evidence="2" type="ORF">L0U89_03470</name>
</gene>
<feature type="domain" description="BioF2-like acetyltransferase" evidence="1">
    <location>
        <begin position="168"/>
        <end position="310"/>
    </location>
</feature>
<comment type="caution">
    <text evidence="2">The sequence shown here is derived from an EMBL/GenBank/DDBJ whole genome shotgun (WGS) entry which is preliminary data.</text>
</comment>
<dbReference type="InterPro" id="IPR016181">
    <property type="entry name" value="Acyl_CoA_acyltransferase"/>
</dbReference>
<name>A0ABS9BRL8_9BACT</name>
<dbReference type="Proteomes" id="UP001201449">
    <property type="component" value="Unassembled WGS sequence"/>
</dbReference>
<evidence type="ECO:0000313" key="3">
    <source>
        <dbReference type="Proteomes" id="UP001201449"/>
    </source>
</evidence>
<reference evidence="2 3" key="1">
    <citation type="submission" date="2022-01" db="EMBL/GenBank/DDBJ databases">
        <title>Mariniradius saccharolyticus sp. nov., isolated from sediment of a river.</title>
        <authorList>
            <person name="Liu H."/>
        </authorList>
    </citation>
    <scope>NUCLEOTIDE SEQUENCE [LARGE SCALE GENOMIC DNA]</scope>
    <source>
        <strain evidence="2 3">RY-2</strain>
    </source>
</reference>
<dbReference type="InterPro" id="IPR038740">
    <property type="entry name" value="BioF2-like_GNAT_dom"/>
</dbReference>